<gene>
    <name evidence="1" type="ORF">EDD30_3147</name>
</gene>
<evidence type="ECO:0000313" key="1">
    <source>
        <dbReference type="EMBL" id="ROP30306.1"/>
    </source>
</evidence>
<sequence length="48" mass="4862">MAAGAALVGVGVAALLPEAVRKLNTDANFEKVRPDPAAMLLNPAFGGR</sequence>
<dbReference type="EMBL" id="RJKL01000001">
    <property type="protein sequence ID" value="ROP30306.1"/>
    <property type="molecule type" value="Genomic_DNA"/>
</dbReference>
<organism evidence="1 2">
    <name type="scientific">Couchioplanes caeruleus</name>
    <dbReference type="NCBI Taxonomy" id="56438"/>
    <lineage>
        <taxon>Bacteria</taxon>
        <taxon>Bacillati</taxon>
        <taxon>Actinomycetota</taxon>
        <taxon>Actinomycetes</taxon>
        <taxon>Micromonosporales</taxon>
        <taxon>Micromonosporaceae</taxon>
        <taxon>Couchioplanes</taxon>
    </lineage>
</organism>
<accession>A0A3N1GJI0</accession>
<comment type="caution">
    <text evidence="1">The sequence shown here is derived from an EMBL/GenBank/DDBJ whole genome shotgun (WGS) entry which is preliminary data.</text>
</comment>
<dbReference type="RefSeq" id="WP_170047112.1">
    <property type="nucleotide sequence ID" value="NZ_RJKL01000001.1"/>
</dbReference>
<dbReference type="Proteomes" id="UP000271683">
    <property type="component" value="Unassembled WGS sequence"/>
</dbReference>
<proteinExistence type="predicted"/>
<dbReference type="AlphaFoldDB" id="A0A3N1GJI0"/>
<reference evidence="1 2" key="1">
    <citation type="submission" date="2018-11" db="EMBL/GenBank/DDBJ databases">
        <title>Sequencing the genomes of 1000 actinobacteria strains.</title>
        <authorList>
            <person name="Klenk H.-P."/>
        </authorList>
    </citation>
    <scope>NUCLEOTIDE SEQUENCE [LARGE SCALE GENOMIC DNA]</scope>
    <source>
        <strain evidence="1 2">DSM 43634</strain>
    </source>
</reference>
<protein>
    <submittedName>
        <fullName evidence="1">Uncharacterized protein</fullName>
    </submittedName>
</protein>
<evidence type="ECO:0000313" key="2">
    <source>
        <dbReference type="Proteomes" id="UP000271683"/>
    </source>
</evidence>
<name>A0A3N1GJI0_9ACTN</name>